<gene>
    <name evidence="1" type="ORF">NE237_027391</name>
</gene>
<dbReference type="AlphaFoldDB" id="A0A9Q0GRS1"/>
<organism evidence="1 2">
    <name type="scientific">Protea cynaroides</name>
    <dbReference type="NCBI Taxonomy" id="273540"/>
    <lineage>
        <taxon>Eukaryota</taxon>
        <taxon>Viridiplantae</taxon>
        <taxon>Streptophyta</taxon>
        <taxon>Embryophyta</taxon>
        <taxon>Tracheophyta</taxon>
        <taxon>Spermatophyta</taxon>
        <taxon>Magnoliopsida</taxon>
        <taxon>Proteales</taxon>
        <taxon>Proteaceae</taxon>
        <taxon>Protea</taxon>
    </lineage>
</organism>
<comment type="caution">
    <text evidence="1">The sequence shown here is derived from an EMBL/GenBank/DDBJ whole genome shotgun (WGS) entry which is preliminary data.</text>
</comment>
<protein>
    <submittedName>
        <fullName evidence="1">Uncharacterized protein</fullName>
    </submittedName>
</protein>
<name>A0A9Q0GRS1_9MAGN</name>
<dbReference type="EMBL" id="JAMYWD010000012">
    <property type="protein sequence ID" value="KAJ4950559.1"/>
    <property type="molecule type" value="Genomic_DNA"/>
</dbReference>
<accession>A0A9Q0GRS1</accession>
<keyword evidence="2" id="KW-1185">Reference proteome</keyword>
<evidence type="ECO:0000313" key="1">
    <source>
        <dbReference type="EMBL" id="KAJ4950559.1"/>
    </source>
</evidence>
<dbReference type="Proteomes" id="UP001141806">
    <property type="component" value="Unassembled WGS sequence"/>
</dbReference>
<evidence type="ECO:0000313" key="2">
    <source>
        <dbReference type="Proteomes" id="UP001141806"/>
    </source>
</evidence>
<sequence length="99" mass="10488">MSSSSVLLAKKLMSLGKHIPPNSSCAIWGAIEIETGRSGAIEVEIGRFRAIEVVTGRSEVGEEVEVGTLGFADRTLEVGAGCELRGNKMEPILAGKQLF</sequence>
<reference evidence="1" key="1">
    <citation type="journal article" date="2023" name="Plant J.">
        <title>The genome of the king protea, Protea cynaroides.</title>
        <authorList>
            <person name="Chang J."/>
            <person name="Duong T.A."/>
            <person name="Schoeman C."/>
            <person name="Ma X."/>
            <person name="Roodt D."/>
            <person name="Barker N."/>
            <person name="Li Z."/>
            <person name="Van de Peer Y."/>
            <person name="Mizrachi E."/>
        </authorList>
    </citation>
    <scope>NUCLEOTIDE SEQUENCE</scope>
    <source>
        <tissue evidence="1">Young leaves</tissue>
    </source>
</reference>
<proteinExistence type="predicted"/>